<organism evidence="3 4">
    <name type="scientific">Methanococcus vannielii (strain ATCC 35089 / DSM 1224 / JCM 13029 / OCM 148 / SB)</name>
    <dbReference type="NCBI Taxonomy" id="406327"/>
    <lineage>
        <taxon>Archaea</taxon>
        <taxon>Methanobacteriati</taxon>
        <taxon>Methanobacteriota</taxon>
        <taxon>Methanomada group</taxon>
        <taxon>Methanococci</taxon>
        <taxon>Methanococcales</taxon>
        <taxon>Methanococcaceae</taxon>
        <taxon>Methanococcus</taxon>
    </lineage>
</organism>
<dbReference type="PANTHER" id="PTHR42204:SF1">
    <property type="entry name" value="INTEGRAL MEMBRANE PROTEIN"/>
    <property type="match status" value="1"/>
</dbReference>
<feature type="transmembrane region" description="Helical" evidence="1">
    <location>
        <begin position="89"/>
        <end position="115"/>
    </location>
</feature>
<reference evidence="3" key="1">
    <citation type="submission" date="2007-06" db="EMBL/GenBank/DDBJ databases">
        <title>Complete sequence of Methanococcus vannielii SB.</title>
        <authorList>
            <consortium name="US DOE Joint Genome Institute"/>
            <person name="Copeland A."/>
            <person name="Lucas S."/>
            <person name="Lapidus A."/>
            <person name="Barry K."/>
            <person name="Glavina del Rio T."/>
            <person name="Dalin E."/>
            <person name="Tice H."/>
            <person name="Pitluck S."/>
            <person name="Chain P."/>
            <person name="Malfatti S."/>
            <person name="Shin M."/>
            <person name="Vergez L."/>
            <person name="Schmutz J."/>
            <person name="Larimer F."/>
            <person name="Land M."/>
            <person name="Hauser L."/>
            <person name="Kyrpides N."/>
            <person name="Anderson I."/>
            <person name="Sieprawska-Lupa M."/>
            <person name="Whitman W.B."/>
            <person name="Richardson P."/>
        </authorList>
    </citation>
    <scope>NUCLEOTIDE SEQUENCE [LARGE SCALE GENOMIC DNA]</scope>
    <source>
        <strain evidence="3">SB</strain>
    </source>
</reference>
<dbReference type="STRING" id="406327.Mevan_0848"/>
<dbReference type="HOGENOM" id="CLU_043916_1_0_2"/>
<keyword evidence="4" id="KW-1185">Reference proteome</keyword>
<feature type="transmembrane region" description="Helical" evidence="1">
    <location>
        <begin position="44"/>
        <end position="68"/>
    </location>
</feature>
<dbReference type="InterPro" id="IPR002823">
    <property type="entry name" value="DUF112_TM"/>
</dbReference>
<sequence>MVNLFFVAFGAITGSFTGLIPGIHPNLLIPFSTILLPYFGQTNYFGFLMGLVISHYFLNYIPSAFIGVPDSESAVSSIPMHKLTKDGKGYEAVILAGMGGFLGIIFSSILFLIIFTLNLDLNSIYGILKPFLPYILIILIFTSIIFSKNKFWTFLVILFSGTLGISVFYINPSYNNTMAVLFTGMFGIPFLITNLGRKKLGYQYMSFPKLNGSYLKSVVFGTIGGFLRIFIPATGGAQINYFLSKLIKEENIENFIVSQGAITLSNELFSILALVLIGTGRSGIAETIKNLNLEYTAFDIFGSIFLASGLSLLFLSTASKYVLKNINRYNYGDISKYLIIFCTFLIFLLTFNNYFTYHAVIYIVSISIGIICIKKQVNMSNMMSVLIFPTIFYFLGIY</sequence>
<name>A6UQI2_METVS</name>
<dbReference type="AlphaFoldDB" id="A6UQI2"/>
<dbReference type="KEGG" id="mvn:Mevan_0848"/>
<dbReference type="Proteomes" id="UP000001107">
    <property type="component" value="Chromosome"/>
</dbReference>
<feature type="transmembrane region" description="Helical" evidence="1">
    <location>
        <begin position="151"/>
        <end position="170"/>
    </location>
</feature>
<feature type="transmembrane region" description="Helical" evidence="1">
    <location>
        <begin position="357"/>
        <end position="373"/>
    </location>
</feature>
<evidence type="ECO:0000313" key="3">
    <source>
        <dbReference type="EMBL" id="ABR54754.1"/>
    </source>
</evidence>
<evidence type="ECO:0000259" key="2">
    <source>
        <dbReference type="Pfam" id="PF01970"/>
    </source>
</evidence>
<dbReference type="Pfam" id="PF01970">
    <property type="entry name" value="TctA"/>
    <property type="match status" value="1"/>
</dbReference>
<feature type="transmembrane region" description="Helical" evidence="1">
    <location>
        <begin position="214"/>
        <end position="231"/>
    </location>
</feature>
<keyword evidence="1" id="KW-0812">Transmembrane</keyword>
<dbReference type="eggNOG" id="arCOG04469">
    <property type="taxonomic scope" value="Archaea"/>
</dbReference>
<proteinExistence type="predicted"/>
<feature type="domain" description="DUF112" evidence="2">
    <location>
        <begin position="4"/>
        <end position="383"/>
    </location>
</feature>
<feature type="transmembrane region" description="Helical" evidence="1">
    <location>
        <begin position="5"/>
        <end position="24"/>
    </location>
</feature>
<feature type="transmembrane region" description="Helical" evidence="1">
    <location>
        <begin position="334"/>
        <end position="351"/>
    </location>
</feature>
<feature type="transmembrane region" description="Helical" evidence="1">
    <location>
        <begin position="300"/>
        <end position="322"/>
    </location>
</feature>
<dbReference type="EMBL" id="CP000742">
    <property type="protein sequence ID" value="ABR54754.1"/>
    <property type="molecule type" value="Genomic_DNA"/>
</dbReference>
<dbReference type="OrthoDB" id="53365at2157"/>
<feature type="transmembrane region" description="Helical" evidence="1">
    <location>
        <begin position="127"/>
        <end position="146"/>
    </location>
</feature>
<keyword evidence="1" id="KW-0472">Membrane</keyword>
<evidence type="ECO:0000313" key="4">
    <source>
        <dbReference type="Proteomes" id="UP000001107"/>
    </source>
</evidence>
<dbReference type="RefSeq" id="WP_011972655.1">
    <property type="nucleotide sequence ID" value="NC_009634.1"/>
</dbReference>
<protein>
    <recommendedName>
        <fullName evidence="2">DUF112 domain-containing protein</fullName>
    </recommendedName>
</protein>
<dbReference type="GeneID" id="5324977"/>
<gene>
    <name evidence="3" type="ordered locus">Mevan_0848</name>
</gene>
<accession>A6UQI2</accession>
<feature type="transmembrane region" description="Helical" evidence="1">
    <location>
        <begin position="176"/>
        <end position="193"/>
    </location>
</feature>
<dbReference type="PANTHER" id="PTHR42204">
    <property type="entry name" value="INTEGRAL MEMBRANE PROTEIN"/>
    <property type="match status" value="1"/>
</dbReference>
<feature type="transmembrane region" description="Helical" evidence="1">
    <location>
        <begin position="380"/>
        <end position="397"/>
    </location>
</feature>
<evidence type="ECO:0000256" key="1">
    <source>
        <dbReference type="SAM" id="Phobius"/>
    </source>
</evidence>
<keyword evidence="1" id="KW-1133">Transmembrane helix</keyword>